<evidence type="ECO:0000256" key="1">
    <source>
        <dbReference type="SAM" id="MobiDB-lite"/>
    </source>
</evidence>
<protein>
    <submittedName>
        <fullName evidence="2">Uncharacterized protein</fullName>
    </submittedName>
</protein>
<dbReference type="PANTHER" id="PTHR38846:SF1">
    <property type="entry name" value="C3H1-TYPE DOMAIN-CONTAINING PROTEIN"/>
    <property type="match status" value="1"/>
</dbReference>
<comment type="caution">
    <text evidence="2">The sequence shown here is derived from an EMBL/GenBank/DDBJ whole genome shotgun (WGS) entry which is preliminary data.</text>
</comment>
<name>A0AA40CCX6_9PEZI</name>
<sequence>MNDNPEQQHVPQDPVIAEPLPPPASQSHFAKYESADFTPDDNAPFESEFASLASSQSWVPGSQEYSRHRTIALLESSEEEAIEIRRNGYQALCREVGIDPPPFKIGECKNRLKNTLVNIVDLIDAQRTGKRVEVWKDFASFRKYTLLPEHRISKEDVKGTELASLLQDLRSDRPGRERKRIGADKRGWGLLSSGNRPAKSWE</sequence>
<organism evidence="2 3">
    <name type="scientific">Immersiella caudata</name>
    <dbReference type="NCBI Taxonomy" id="314043"/>
    <lineage>
        <taxon>Eukaryota</taxon>
        <taxon>Fungi</taxon>
        <taxon>Dikarya</taxon>
        <taxon>Ascomycota</taxon>
        <taxon>Pezizomycotina</taxon>
        <taxon>Sordariomycetes</taxon>
        <taxon>Sordariomycetidae</taxon>
        <taxon>Sordariales</taxon>
        <taxon>Lasiosphaeriaceae</taxon>
        <taxon>Immersiella</taxon>
    </lineage>
</organism>
<dbReference type="AlphaFoldDB" id="A0AA40CCX6"/>
<proteinExistence type="predicted"/>
<feature type="compositionally biased region" description="Polar residues" evidence="1">
    <location>
        <begin position="1"/>
        <end position="10"/>
    </location>
</feature>
<reference evidence="2" key="1">
    <citation type="submission" date="2023-06" db="EMBL/GenBank/DDBJ databases">
        <title>Genome-scale phylogeny and comparative genomics of the fungal order Sordariales.</title>
        <authorList>
            <consortium name="Lawrence Berkeley National Laboratory"/>
            <person name="Hensen N."/>
            <person name="Bonometti L."/>
            <person name="Westerberg I."/>
            <person name="Brannstrom I.O."/>
            <person name="Guillou S."/>
            <person name="Cros-Aarteil S."/>
            <person name="Calhoun S."/>
            <person name="Haridas S."/>
            <person name="Kuo A."/>
            <person name="Mondo S."/>
            <person name="Pangilinan J."/>
            <person name="Riley R."/>
            <person name="Labutti K."/>
            <person name="Andreopoulos B."/>
            <person name="Lipzen A."/>
            <person name="Chen C."/>
            <person name="Yanf M."/>
            <person name="Daum C."/>
            <person name="Ng V."/>
            <person name="Clum A."/>
            <person name="Steindorff A."/>
            <person name="Ohm R."/>
            <person name="Martin F."/>
            <person name="Silar P."/>
            <person name="Natvig D."/>
            <person name="Lalanne C."/>
            <person name="Gautier V."/>
            <person name="Ament-Velasquez S.L."/>
            <person name="Kruys A."/>
            <person name="Hutchinson M.I."/>
            <person name="Powell A.J."/>
            <person name="Barry K."/>
            <person name="Miller A.N."/>
            <person name="Grigoriev I.V."/>
            <person name="Debuchy R."/>
            <person name="Gladieux P."/>
            <person name="Thoren M.H."/>
            <person name="Johannesson H."/>
        </authorList>
    </citation>
    <scope>NUCLEOTIDE SEQUENCE</scope>
    <source>
        <strain evidence="2">CBS 606.72</strain>
    </source>
</reference>
<keyword evidence="3" id="KW-1185">Reference proteome</keyword>
<dbReference type="PANTHER" id="PTHR38846">
    <property type="entry name" value="C3H1-TYPE DOMAIN-CONTAINING PROTEIN"/>
    <property type="match status" value="1"/>
</dbReference>
<evidence type="ECO:0000313" key="3">
    <source>
        <dbReference type="Proteomes" id="UP001175000"/>
    </source>
</evidence>
<evidence type="ECO:0000313" key="2">
    <source>
        <dbReference type="EMBL" id="KAK0634206.1"/>
    </source>
</evidence>
<feature type="region of interest" description="Disordered" evidence="1">
    <location>
        <begin position="1"/>
        <end position="27"/>
    </location>
</feature>
<gene>
    <name evidence="2" type="ORF">B0T14DRAFT_542925</name>
</gene>
<accession>A0AA40CCX6</accession>
<dbReference type="EMBL" id="JAULSU010000001">
    <property type="protein sequence ID" value="KAK0634206.1"/>
    <property type="molecule type" value="Genomic_DNA"/>
</dbReference>
<feature type="region of interest" description="Disordered" evidence="1">
    <location>
        <begin position="173"/>
        <end position="202"/>
    </location>
</feature>
<dbReference type="Proteomes" id="UP001175000">
    <property type="component" value="Unassembled WGS sequence"/>
</dbReference>
<feature type="compositionally biased region" description="Basic and acidic residues" evidence="1">
    <location>
        <begin position="173"/>
        <end position="187"/>
    </location>
</feature>